<feature type="region of interest" description="Disordered" evidence="9">
    <location>
        <begin position="1"/>
        <end position="22"/>
    </location>
</feature>
<feature type="transmembrane region" description="Helical" evidence="8">
    <location>
        <begin position="124"/>
        <end position="148"/>
    </location>
</feature>
<comment type="subcellular location">
    <subcellularLocation>
        <location evidence="1 8">Cell membrane</location>
        <topology evidence="1 8">Multi-pass membrane protein</topology>
    </subcellularLocation>
</comment>
<evidence type="ECO:0000256" key="8">
    <source>
        <dbReference type="RuleBase" id="RU363032"/>
    </source>
</evidence>
<evidence type="ECO:0000259" key="10">
    <source>
        <dbReference type="PROSITE" id="PS50928"/>
    </source>
</evidence>
<accession>A0A840SM83</accession>
<keyword evidence="7 8" id="KW-0472">Membrane</keyword>
<dbReference type="GO" id="GO:0005886">
    <property type="term" value="C:plasma membrane"/>
    <property type="evidence" value="ECO:0007669"/>
    <property type="project" value="UniProtKB-SubCell"/>
</dbReference>
<dbReference type="EMBL" id="JACHFM010000005">
    <property type="protein sequence ID" value="MBB5224199.1"/>
    <property type="molecule type" value="Genomic_DNA"/>
</dbReference>
<proteinExistence type="inferred from homology"/>
<name>A0A840SM83_9RHOB</name>
<evidence type="ECO:0000313" key="11">
    <source>
        <dbReference type="EMBL" id="MBB5224199.1"/>
    </source>
</evidence>
<feature type="transmembrane region" description="Helical" evidence="8">
    <location>
        <begin position="41"/>
        <end position="64"/>
    </location>
</feature>
<dbReference type="Proteomes" id="UP000549457">
    <property type="component" value="Unassembled WGS sequence"/>
</dbReference>
<dbReference type="InterPro" id="IPR035906">
    <property type="entry name" value="MetI-like_sf"/>
</dbReference>
<dbReference type="PANTHER" id="PTHR42929:SF1">
    <property type="entry name" value="INNER MEMBRANE ABC TRANSPORTER PERMEASE PROTEIN YDCU-RELATED"/>
    <property type="match status" value="1"/>
</dbReference>
<keyword evidence="12" id="KW-1185">Reference proteome</keyword>
<evidence type="ECO:0000313" key="12">
    <source>
        <dbReference type="Proteomes" id="UP000549457"/>
    </source>
</evidence>
<organism evidence="11 12">
    <name type="scientific">Amaricoccus macauensis</name>
    <dbReference type="NCBI Taxonomy" id="57001"/>
    <lineage>
        <taxon>Bacteria</taxon>
        <taxon>Pseudomonadati</taxon>
        <taxon>Pseudomonadota</taxon>
        <taxon>Alphaproteobacteria</taxon>
        <taxon>Rhodobacterales</taxon>
        <taxon>Paracoccaceae</taxon>
        <taxon>Amaricoccus</taxon>
    </lineage>
</organism>
<dbReference type="Gene3D" id="1.10.3720.10">
    <property type="entry name" value="MetI-like"/>
    <property type="match status" value="1"/>
</dbReference>
<evidence type="ECO:0000256" key="7">
    <source>
        <dbReference type="ARBA" id="ARBA00023136"/>
    </source>
</evidence>
<evidence type="ECO:0000256" key="9">
    <source>
        <dbReference type="SAM" id="MobiDB-lite"/>
    </source>
</evidence>
<feature type="domain" description="ABC transmembrane type-1" evidence="10">
    <location>
        <begin position="91"/>
        <end position="299"/>
    </location>
</feature>
<evidence type="ECO:0000256" key="5">
    <source>
        <dbReference type="ARBA" id="ARBA00022692"/>
    </source>
</evidence>
<comment type="similarity">
    <text evidence="2">Belongs to the binding-protein-dependent transport system permease family. CysTW subfamily.</text>
</comment>
<feature type="transmembrane region" description="Helical" evidence="8">
    <location>
        <begin position="91"/>
        <end position="112"/>
    </location>
</feature>
<dbReference type="AlphaFoldDB" id="A0A840SM83"/>
<dbReference type="Pfam" id="PF00528">
    <property type="entry name" value="BPD_transp_1"/>
    <property type="match status" value="1"/>
</dbReference>
<keyword evidence="4" id="KW-1003">Cell membrane</keyword>
<keyword evidence="5 8" id="KW-0812">Transmembrane</keyword>
<feature type="compositionally biased region" description="Basic and acidic residues" evidence="9">
    <location>
        <begin position="9"/>
        <end position="21"/>
    </location>
</feature>
<sequence length="314" mass="33631">MSAPGNERTGSERMGRERMGSREGGVSFRARLAARGIDGTTLLVLPGLLLMLLLFIYPFAYGIADSLSPAEGPWYANYAKFFGDPFQSRTIAATLWLALPVTLVNLALAVPIAFRVRLMKRQRLLTTILVLPITLGTVFVADGLLTFLGPRGWFNHTLIGLGILDSPVKLTNNYWGVFASLLITGFPFSFLLVLSYVTGIDPAIEHAAATLGAGPRRRFWHIFLPLLVPGLAVTFCLAFVQAYAVFPSAVLLGAPSGPTRVISIAAYQAAFEQSDHAYGTAIAIIMGGVELVIVAGVLALRSLFYSGPVAGTKG</sequence>
<dbReference type="InterPro" id="IPR000515">
    <property type="entry name" value="MetI-like"/>
</dbReference>
<feature type="transmembrane region" description="Helical" evidence="8">
    <location>
        <begin position="219"/>
        <end position="246"/>
    </location>
</feature>
<evidence type="ECO:0000256" key="4">
    <source>
        <dbReference type="ARBA" id="ARBA00022475"/>
    </source>
</evidence>
<dbReference type="SUPFAM" id="SSF161098">
    <property type="entry name" value="MetI-like"/>
    <property type="match status" value="1"/>
</dbReference>
<comment type="caution">
    <text evidence="11">The sequence shown here is derived from an EMBL/GenBank/DDBJ whole genome shotgun (WGS) entry which is preliminary data.</text>
</comment>
<evidence type="ECO:0000256" key="2">
    <source>
        <dbReference type="ARBA" id="ARBA00007069"/>
    </source>
</evidence>
<dbReference type="GO" id="GO:0055085">
    <property type="term" value="P:transmembrane transport"/>
    <property type="evidence" value="ECO:0007669"/>
    <property type="project" value="InterPro"/>
</dbReference>
<dbReference type="PANTHER" id="PTHR42929">
    <property type="entry name" value="INNER MEMBRANE ABC TRANSPORTER PERMEASE PROTEIN YDCU-RELATED-RELATED"/>
    <property type="match status" value="1"/>
</dbReference>
<dbReference type="RefSeq" id="WP_221288904.1">
    <property type="nucleotide sequence ID" value="NZ_JACHFM010000005.1"/>
</dbReference>
<keyword evidence="6 8" id="KW-1133">Transmembrane helix</keyword>
<protein>
    <submittedName>
        <fullName evidence="11">Putative spermidine/putrescine transport system permease protein</fullName>
    </submittedName>
</protein>
<evidence type="ECO:0000256" key="3">
    <source>
        <dbReference type="ARBA" id="ARBA00022448"/>
    </source>
</evidence>
<dbReference type="CDD" id="cd06261">
    <property type="entry name" value="TM_PBP2"/>
    <property type="match status" value="1"/>
</dbReference>
<reference evidence="11 12" key="1">
    <citation type="submission" date="2020-08" db="EMBL/GenBank/DDBJ databases">
        <title>Genomic Encyclopedia of Type Strains, Phase IV (KMG-IV): sequencing the most valuable type-strain genomes for metagenomic binning, comparative biology and taxonomic classification.</title>
        <authorList>
            <person name="Goeker M."/>
        </authorList>
    </citation>
    <scope>NUCLEOTIDE SEQUENCE [LARGE SCALE GENOMIC DNA]</scope>
    <source>
        <strain evidence="11 12">DSM 101730</strain>
    </source>
</reference>
<gene>
    <name evidence="11" type="ORF">HNP73_004160</name>
</gene>
<evidence type="ECO:0000256" key="1">
    <source>
        <dbReference type="ARBA" id="ARBA00004651"/>
    </source>
</evidence>
<keyword evidence="3 8" id="KW-0813">Transport</keyword>
<evidence type="ECO:0000256" key="6">
    <source>
        <dbReference type="ARBA" id="ARBA00022989"/>
    </source>
</evidence>
<dbReference type="PROSITE" id="PS50928">
    <property type="entry name" value="ABC_TM1"/>
    <property type="match status" value="1"/>
</dbReference>
<feature type="transmembrane region" description="Helical" evidence="8">
    <location>
        <begin position="277"/>
        <end position="300"/>
    </location>
</feature>
<feature type="transmembrane region" description="Helical" evidence="8">
    <location>
        <begin position="174"/>
        <end position="198"/>
    </location>
</feature>